<dbReference type="Proteomes" id="UP000001188">
    <property type="component" value="Chromosome"/>
</dbReference>
<evidence type="ECO:0000313" key="2">
    <source>
        <dbReference type="EMBL" id="CAP53662.1"/>
    </source>
</evidence>
<organism evidence="2 3">
    <name type="scientific">Xanthomonas campestris pv. campestris (strain B100)</name>
    <dbReference type="NCBI Taxonomy" id="509169"/>
    <lineage>
        <taxon>Bacteria</taxon>
        <taxon>Pseudomonadati</taxon>
        <taxon>Pseudomonadota</taxon>
        <taxon>Gammaproteobacteria</taxon>
        <taxon>Lysobacterales</taxon>
        <taxon>Lysobacteraceae</taxon>
        <taxon>Xanthomonas</taxon>
    </lineage>
</organism>
<reference evidence="2 3" key="1">
    <citation type="journal article" date="2008" name="J. Biotechnol.">
        <title>The genome of Xanthomonas campestris pv. campestris B100 and its use for the reconstruction of metabolic pathways involved in xanthan biosynthesis.</title>
        <authorList>
            <person name="Vorholter F.J."/>
            <person name="Schneiker S."/>
            <person name="Goesmann A."/>
            <person name="Krause L."/>
            <person name="Bekel T."/>
            <person name="Kaiser O."/>
            <person name="Linke B."/>
            <person name="Patschkowski T."/>
            <person name="Ruckert C."/>
            <person name="Schmid J."/>
            <person name="Sidhu V.K."/>
            <person name="Sieber V."/>
            <person name="Tauch A."/>
            <person name="Watt S.A."/>
            <person name="Weisshaar B."/>
            <person name="Becker A."/>
            <person name="Niehaus K."/>
            <person name="Puhler A."/>
        </authorList>
    </citation>
    <scope>NUCLEOTIDE SEQUENCE [LARGE SCALE GENOMIC DNA]</scope>
    <source>
        <strain evidence="2 3">B100</strain>
    </source>
</reference>
<dbReference type="HOGENOM" id="CLU_2290551_0_0_6"/>
<dbReference type="AlphaFoldDB" id="B0RYX6"/>
<evidence type="ECO:0000313" key="3">
    <source>
        <dbReference type="Proteomes" id="UP000001188"/>
    </source>
</evidence>
<proteinExistence type="predicted"/>
<dbReference type="EMBL" id="AM920689">
    <property type="protein sequence ID" value="CAP53662.1"/>
    <property type="molecule type" value="Genomic_DNA"/>
</dbReference>
<gene>
    <name evidence="2" type="ORF">XCCB100_4292</name>
</gene>
<dbReference type="KEGG" id="xca:xcc-b100_4292"/>
<feature type="region of interest" description="Disordered" evidence="1">
    <location>
        <begin position="47"/>
        <end position="69"/>
    </location>
</feature>
<accession>B0RYX6</accession>
<sequence>MCSDRRATDPAVLGRAVDLVNGENSPADGDMCVLTYPHPPFGHLLPLGEGSNGVRTERAPLPPGREGSACAPLARVPSGAHVANAGRGAIEAPLPPGEGLG</sequence>
<protein>
    <submittedName>
        <fullName evidence="2">Uncharacterized protein</fullName>
    </submittedName>
</protein>
<evidence type="ECO:0000256" key="1">
    <source>
        <dbReference type="SAM" id="MobiDB-lite"/>
    </source>
</evidence>
<name>B0RYX6_XANCB</name>